<proteinExistence type="predicted"/>
<accession>A0A2J6XDT4</accession>
<evidence type="ECO:0000313" key="3">
    <source>
        <dbReference type="Proteomes" id="UP000243376"/>
    </source>
</evidence>
<feature type="transmembrane region" description="Helical" evidence="1">
    <location>
        <begin position="43"/>
        <end position="65"/>
    </location>
</feature>
<reference evidence="2 3" key="1">
    <citation type="submission" date="2018-01" db="EMBL/GenBank/DDBJ databases">
        <title>Metagenomic assembled genomes from two thermal pools in the Uzon Caldera, Kamchatka, Russia.</title>
        <authorList>
            <person name="Wilkins L."/>
            <person name="Ettinger C."/>
        </authorList>
    </citation>
    <scope>NUCLEOTIDE SEQUENCE [LARGE SCALE GENOMIC DNA]</scope>
    <source>
        <strain evidence="2">ZAV-02</strain>
    </source>
</reference>
<evidence type="ECO:0000256" key="1">
    <source>
        <dbReference type="SAM" id="Phobius"/>
    </source>
</evidence>
<feature type="transmembrane region" description="Helical" evidence="1">
    <location>
        <begin position="217"/>
        <end position="236"/>
    </location>
</feature>
<feature type="transmembrane region" description="Helical" evidence="1">
    <location>
        <begin position="12"/>
        <end position="36"/>
    </location>
</feature>
<organism evidence="2 3">
    <name type="scientific">Chloroflexus aggregans</name>
    <dbReference type="NCBI Taxonomy" id="152260"/>
    <lineage>
        <taxon>Bacteria</taxon>
        <taxon>Bacillati</taxon>
        <taxon>Chloroflexota</taxon>
        <taxon>Chloroflexia</taxon>
        <taxon>Chloroflexales</taxon>
        <taxon>Chloroflexineae</taxon>
        <taxon>Chloroflexaceae</taxon>
        <taxon>Chloroflexus</taxon>
    </lineage>
</organism>
<name>A0A2J6XDT4_9CHLR</name>
<dbReference type="AlphaFoldDB" id="A0A2J6XDT4"/>
<dbReference type="Proteomes" id="UP000243376">
    <property type="component" value="Unassembled WGS sequence"/>
</dbReference>
<dbReference type="EMBL" id="PNIQ01000123">
    <property type="protein sequence ID" value="PMP86055.1"/>
    <property type="molecule type" value="Genomic_DNA"/>
</dbReference>
<keyword evidence="1" id="KW-1133">Transmembrane helix</keyword>
<sequence length="237" mass="24939">MTDLLGALGQAWVRVLIFPGGLSAFLLSLLVAYISGCRQVERLYAVTLLDVLPPLCAITLLPLVTAPSFPYGLDLPTALVLLLWPVVRRFATTPLDPPRLIEGYVPLLSAMLALISATATFDLGGLLRWPTALPYQIALSIGTITWLAALPYLLPPPTDLALATSRLGLILIGSLPISTALNVYTEIGSTLPWLITAMSSATAIASTIAFGSAPASVRYVLAGSAFITAGWILGVGQ</sequence>
<comment type="caution">
    <text evidence="2">The sequence shown here is derived from an EMBL/GenBank/DDBJ whole genome shotgun (WGS) entry which is preliminary data.</text>
</comment>
<feature type="transmembrane region" description="Helical" evidence="1">
    <location>
        <begin position="133"/>
        <end position="154"/>
    </location>
</feature>
<keyword evidence="1" id="KW-0472">Membrane</keyword>
<protein>
    <submittedName>
        <fullName evidence="2">Uncharacterized protein</fullName>
    </submittedName>
</protein>
<feature type="transmembrane region" description="Helical" evidence="1">
    <location>
        <begin position="103"/>
        <end position="121"/>
    </location>
</feature>
<feature type="transmembrane region" description="Helical" evidence="1">
    <location>
        <begin position="166"/>
        <end position="185"/>
    </location>
</feature>
<evidence type="ECO:0000313" key="2">
    <source>
        <dbReference type="EMBL" id="PMP86055.1"/>
    </source>
</evidence>
<feature type="transmembrane region" description="Helical" evidence="1">
    <location>
        <begin position="191"/>
        <end position="210"/>
    </location>
</feature>
<keyword evidence="1" id="KW-0812">Transmembrane</keyword>
<gene>
    <name evidence="2" type="ORF">C0184_01715</name>
</gene>